<evidence type="ECO:0000313" key="3">
    <source>
        <dbReference type="Proteomes" id="UP000002421"/>
    </source>
</evidence>
<organismHost>
    <name type="scientific">Pseudomonas chlororaphis</name>
    <dbReference type="NCBI Taxonomy" id="587753"/>
</organismHost>
<protein>
    <submittedName>
        <fullName evidence="2">Uncharacterized protein</fullName>
    </submittedName>
</protein>
<keyword evidence="1" id="KW-0472">Membrane</keyword>
<evidence type="ECO:0000313" key="2">
    <source>
        <dbReference type="EMBL" id="ABY62965.1"/>
    </source>
</evidence>
<evidence type="ECO:0000256" key="1">
    <source>
        <dbReference type="SAM" id="Phobius"/>
    </source>
</evidence>
<gene>
    <name evidence="2" type="ORF">201phi2-1p133</name>
</gene>
<reference evidence="2 3" key="1">
    <citation type="journal article" date="2008" name="Virology">
        <title>Characterization of Pseudomonas chlororaphis myovirus 201varphi2-1 via genomic sequencing, mass spectrometry, and electron microscopy.</title>
        <authorList>
            <person name="Thomas J.A."/>
            <person name="Rolando M.R."/>
            <person name="Carroll C.A."/>
            <person name="Shen P.S."/>
            <person name="Belnap D.M."/>
            <person name="Weintraub S.T."/>
            <person name="Serwer P."/>
            <person name="Hardies S.C."/>
        </authorList>
    </citation>
    <scope>NUCLEOTIDE SEQUENCE</scope>
</reference>
<dbReference type="KEGG" id="vg:6372598"/>
<proteinExistence type="predicted"/>
<dbReference type="Proteomes" id="UP000002421">
    <property type="component" value="Segment"/>
</dbReference>
<organism evidence="2 3">
    <name type="scientific">Pseudomonas phage 201phi2-1</name>
    <name type="common">Pseudomonas chlororaphis phage 201phi2-1</name>
    <dbReference type="NCBI Taxonomy" id="198110"/>
    <lineage>
        <taxon>Viruses</taxon>
        <taxon>Duplodnaviria</taxon>
        <taxon>Heunggongvirae</taxon>
        <taxon>Uroviricota</taxon>
        <taxon>Caudoviricetes</taxon>
        <taxon>Chimalliviridae</taxon>
        <taxon>Serwervirus</taxon>
        <taxon>Serwervirus 201phi21</taxon>
    </lineage>
</organism>
<dbReference type="RefSeq" id="YP_001956857.1">
    <property type="nucleotide sequence ID" value="NC_010821.1"/>
</dbReference>
<keyword evidence="1" id="KW-1133">Transmembrane helix</keyword>
<keyword evidence="3" id="KW-1185">Reference proteome</keyword>
<name>B3FIZ6_BP201</name>
<sequence length="70" mass="7906">MVFIVIIVLLFDLVMVSKILGSMIRADFNPAVYINTKFWVRIGILIIFHVVMAIISGFTFYIGAIVRATL</sequence>
<dbReference type="EMBL" id="EU197055">
    <property type="protein sequence ID" value="ABY62965.1"/>
    <property type="molecule type" value="Genomic_DNA"/>
</dbReference>
<keyword evidence="1" id="KW-0812">Transmembrane</keyword>
<feature type="transmembrane region" description="Helical" evidence="1">
    <location>
        <begin position="42"/>
        <end position="66"/>
    </location>
</feature>
<accession>B3FIZ6</accession>